<dbReference type="GO" id="GO:0005085">
    <property type="term" value="F:guanyl-nucleotide exchange factor activity"/>
    <property type="evidence" value="ECO:0007669"/>
    <property type="project" value="TreeGrafter"/>
</dbReference>
<sequence length="228" mass="22985">MRGARGAVGVAAGENHTLALMADGSVRAWGHNHFGQVGDGTPDDFNHEYAFEPVPVQGLSGVVAVAAGENHSLAVRSDGSLWAWGSNATCQLGNGTCGGNRRAPAAVPGLAGVRAAAGGWKHTLAVTADGGLWGWGYNDAYQLGSTESVNGSALAPRRLLEGVAAAQGGWLHTVALKADGSVWCTGYGHFGQCAGGTTQPRSGFAQIAGIAGAASIGTGRLHNFAVAR</sequence>
<dbReference type="PRINTS" id="PR00633">
    <property type="entry name" value="RCCNDNSATION"/>
</dbReference>
<proteinExistence type="predicted"/>
<dbReference type="PANTHER" id="PTHR45982">
    <property type="entry name" value="REGULATOR OF CHROMOSOME CONDENSATION"/>
    <property type="match status" value="1"/>
</dbReference>
<evidence type="ECO:0000256" key="2">
    <source>
        <dbReference type="ARBA" id="ARBA00022737"/>
    </source>
</evidence>
<gene>
    <name evidence="4" type="ORF">AVDCRST_MAG77-4120</name>
</gene>
<evidence type="ECO:0000256" key="1">
    <source>
        <dbReference type="ARBA" id="ARBA00022658"/>
    </source>
</evidence>
<dbReference type="GO" id="GO:0005737">
    <property type="term" value="C:cytoplasm"/>
    <property type="evidence" value="ECO:0007669"/>
    <property type="project" value="TreeGrafter"/>
</dbReference>
<keyword evidence="1" id="KW-0344">Guanine-nucleotide releasing factor</keyword>
<organism evidence="4">
    <name type="scientific">uncultured Chloroflexota bacterium</name>
    <dbReference type="NCBI Taxonomy" id="166587"/>
    <lineage>
        <taxon>Bacteria</taxon>
        <taxon>Bacillati</taxon>
        <taxon>Chloroflexota</taxon>
        <taxon>environmental samples</taxon>
    </lineage>
</organism>
<dbReference type="InterPro" id="IPR000408">
    <property type="entry name" value="Reg_chr_condens"/>
</dbReference>
<feature type="domain" description="RCC1-like" evidence="3">
    <location>
        <begin position="7"/>
        <end position="227"/>
    </location>
</feature>
<dbReference type="Pfam" id="PF25390">
    <property type="entry name" value="WD40_RLD"/>
    <property type="match status" value="1"/>
</dbReference>
<dbReference type="InterPro" id="IPR009091">
    <property type="entry name" value="RCC1/BLIP-II"/>
</dbReference>
<dbReference type="SUPFAM" id="SSF50985">
    <property type="entry name" value="RCC1/BLIP-II"/>
    <property type="match status" value="1"/>
</dbReference>
<keyword evidence="2" id="KW-0677">Repeat</keyword>
<dbReference type="InterPro" id="IPR058923">
    <property type="entry name" value="RCC1-like_dom"/>
</dbReference>
<accession>A0A6J4JQH6</accession>
<dbReference type="AlphaFoldDB" id="A0A6J4JQH6"/>
<dbReference type="PANTHER" id="PTHR45982:SF1">
    <property type="entry name" value="REGULATOR OF CHROMOSOME CONDENSATION"/>
    <property type="match status" value="1"/>
</dbReference>
<dbReference type="Gene3D" id="2.130.10.30">
    <property type="entry name" value="Regulator of chromosome condensation 1/beta-lactamase-inhibitor protein II"/>
    <property type="match status" value="2"/>
</dbReference>
<evidence type="ECO:0000259" key="3">
    <source>
        <dbReference type="Pfam" id="PF25390"/>
    </source>
</evidence>
<evidence type="ECO:0000313" key="4">
    <source>
        <dbReference type="EMBL" id="CAA9284795.1"/>
    </source>
</evidence>
<dbReference type="PROSITE" id="PS50012">
    <property type="entry name" value="RCC1_3"/>
    <property type="match status" value="3"/>
</dbReference>
<reference evidence="4" key="1">
    <citation type="submission" date="2020-02" db="EMBL/GenBank/DDBJ databases">
        <authorList>
            <person name="Meier V. D."/>
        </authorList>
    </citation>
    <scope>NUCLEOTIDE SEQUENCE</scope>
    <source>
        <strain evidence="4">AVDCRST_MAG77</strain>
    </source>
</reference>
<dbReference type="PROSITE" id="PS00626">
    <property type="entry name" value="RCC1_2"/>
    <property type="match status" value="3"/>
</dbReference>
<protein>
    <submittedName>
        <fullName evidence="4">BNR repeat domain protein</fullName>
    </submittedName>
</protein>
<dbReference type="EMBL" id="CADCTC010000222">
    <property type="protein sequence ID" value="CAA9284795.1"/>
    <property type="molecule type" value="Genomic_DNA"/>
</dbReference>
<name>A0A6J4JQH6_9CHLR</name>
<dbReference type="InterPro" id="IPR051553">
    <property type="entry name" value="Ran_GTPase-activating"/>
</dbReference>